<dbReference type="Pfam" id="PF00702">
    <property type="entry name" value="Hydrolase"/>
    <property type="match status" value="1"/>
</dbReference>
<dbReference type="InterPro" id="IPR036412">
    <property type="entry name" value="HAD-like_sf"/>
</dbReference>
<evidence type="ECO:0000313" key="1">
    <source>
        <dbReference type="EMBL" id="TCD68201.1"/>
    </source>
</evidence>
<dbReference type="Gene3D" id="1.10.150.450">
    <property type="match status" value="1"/>
</dbReference>
<dbReference type="InterPro" id="IPR052791">
    <property type="entry name" value="SSM1_domain"/>
</dbReference>
<dbReference type="SFLD" id="SFLDG01129">
    <property type="entry name" value="C1.5:_HAD__Beta-PGM__Phosphata"/>
    <property type="match status" value="1"/>
</dbReference>
<evidence type="ECO:0008006" key="3">
    <source>
        <dbReference type="Google" id="ProtNLM"/>
    </source>
</evidence>
<reference evidence="1 2" key="1">
    <citation type="submission" date="2018-11" db="EMBL/GenBank/DDBJ databases">
        <title>Genome assembly of Steccherinum ochraceum LE-BIN_3174, the white-rot fungus of the Steccherinaceae family (The Residual Polyporoid clade, Polyporales, Basidiomycota).</title>
        <authorList>
            <person name="Fedorova T.V."/>
            <person name="Glazunova O.A."/>
            <person name="Landesman E.O."/>
            <person name="Moiseenko K.V."/>
            <person name="Psurtseva N.V."/>
            <person name="Savinova O.S."/>
            <person name="Shakhova N.V."/>
            <person name="Tyazhelova T.V."/>
            <person name="Vasina D.V."/>
        </authorList>
    </citation>
    <scope>NUCLEOTIDE SEQUENCE [LARGE SCALE GENOMIC DNA]</scope>
    <source>
        <strain evidence="1 2">LE-BIN_3174</strain>
    </source>
</reference>
<dbReference type="EMBL" id="RWJN01000073">
    <property type="protein sequence ID" value="TCD68201.1"/>
    <property type="molecule type" value="Genomic_DNA"/>
</dbReference>
<dbReference type="SUPFAM" id="SSF56784">
    <property type="entry name" value="HAD-like"/>
    <property type="match status" value="1"/>
</dbReference>
<gene>
    <name evidence="1" type="ORF">EIP91_011373</name>
</gene>
<sequence length="245" mass="27983">MGETQDIDNRYVIWLDIDNTLYSASSKISQAMGQRIHAYFVSMGWSEEEASELHSKYYKEYGLALRGLVRHHQVDPLDFDSKCDGSLPLEDMIKEDPGLRKLLQDIDLNKARVWALTNAYRTHAQRVLRILGIDDLIEGLVYCDYSLPNFACKPEPEFYHNAIQRAGISDPSRCFFVDDSRGNVVAAHQLGWGNCVHFCERGLDTVEGGRQKKIGDDQATIPSGIKVITRLEELRSIWQDIFKQQ</sequence>
<dbReference type="GO" id="GO:0009166">
    <property type="term" value="P:nucleotide catabolic process"/>
    <property type="evidence" value="ECO:0007669"/>
    <property type="project" value="TreeGrafter"/>
</dbReference>
<dbReference type="STRING" id="92696.A0A4R0RIJ2"/>
<dbReference type="InterPro" id="IPR010237">
    <property type="entry name" value="Pyr-5-nucltdase"/>
</dbReference>
<dbReference type="PANTHER" id="PTHR47438:SF1">
    <property type="entry name" value="PHOSPHATE METABOLISM PROTEIN 8-RELATED"/>
    <property type="match status" value="1"/>
</dbReference>
<name>A0A4R0RIJ2_9APHY</name>
<dbReference type="NCBIfam" id="TIGR01993">
    <property type="entry name" value="Pyr-5-nucltdase"/>
    <property type="match status" value="1"/>
</dbReference>
<dbReference type="Gene3D" id="3.40.50.1000">
    <property type="entry name" value="HAD superfamily/HAD-like"/>
    <property type="match status" value="1"/>
</dbReference>
<dbReference type="GO" id="GO:0008252">
    <property type="term" value="F:nucleotidase activity"/>
    <property type="evidence" value="ECO:0007669"/>
    <property type="project" value="TreeGrafter"/>
</dbReference>
<dbReference type="NCBIfam" id="TIGR01509">
    <property type="entry name" value="HAD-SF-IA-v3"/>
    <property type="match status" value="1"/>
</dbReference>
<dbReference type="SFLD" id="SFLDS00003">
    <property type="entry name" value="Haloacid_Dehalogenase"/>
    <property type="match status" value="1"/>
</dbReference>
<dbReference type="SFLD" id="SFLDG01132">
    <property type="entry name" value="C1.5.3:_5'-Nucleotidase_Like"/>
    <property type="match status" value="1"/>
</dbReference>
<dbReference type="AlphaFoldDB" id="A0A4R0RIJ2"/>
<dbReference type="InterPro" id="IPR006439">
    <property type="entry name" value="HAD-SF_hydro_IA"/>
</dbReference>
<evidence type="ECO:0000313" key="2">
    <source>
        <dbReference type="Proteomes" id="UP000292702"/>
    </source>
</evidence>
<dbReference type="Proteomes" id="UP000292702">
    <property type="component" value="Unassembled WGS sequence"/>
</dbReference>
<keyword evidence="2" id="KW-1185">Reference proteome</keyword>
<comment type="caution">
    <text evidence="1">The sequence shown here is derived from an EMBL/GenBank/DDBJ whole genome shotgun (WGS) entry which is preliminary data.</text>
</comment>
<dbReference type="PANTHER" id="PTHR47438">
    <property type="entry name" value="PHOSPHATE METABOLISM PROTEIN 8-RELATED"/>
    <property type="match status" value="1"/>
</dbReference>
<protein>
    <recommendedName>
        <fullName evidence="3">Pyrimidine 5'-nucleotidase</fullName>
    </recommendedName>
</protein>
<organism evidence="1 2">
    <name type="scientific">Steccherinum ochraceum</name>
    <dbReference type="NCBI Taxonomy" id="92696"/>
    <lineage>
        <taxon>Eukaryota</taxon>
        <taxon>Fungi</taxon>
        <taxon>Dikarya</taxon>
        <taxon>Basidiomycota</taxon>
        <taxon>Agaricomycotina</taxon>
        <taxon>Agaricomycetes</taxon>
        <taxon>Polyporales</taxon>
        <taxon>Steccherinaceae</taxon>
        <taxon>Steccherinum</taxon>
    </lineage>
</organism>
<dbReference type="GO" id="GO:0006206">
    <property type="term" value="P:pyrimidine nucleobase metabolic process"/>
    <property type="evidence" value="ECO:0007669"/>
    <property type="project" value="TreeGrafter"/>
</dbReference>
<dbReference type="InterPro" id="IPR023214">
    <property type="entry name" value="HAD_sf"/>
</dbReference>
<proteinExistence type="predicted"/>
<dbReference type="OrthoDB" id="1065058at2759"/>
<accession>A0A4R0RIJ2</accession>